<evidence type="ECO:0000313" key="4">
    <source>
        <dbReference type="EMBL" id="HIX38300.1"/>
    </source>
</evidence>
<evidence type="ECO:0000313" key="5">
    <source>
        <dbReference type="Proteomes" id="UP000824230"/>
    </source>
</evidence>
<sequence length="73" mass="8433">MDQKTIDRINELARKAKTEGLTPEEKEEQKKLRTEYIAVIRMNLRAQLDNIDIQEKDGSITNLGEKYGLKKGN</sequence>
<dbReference type="PANTHER" id="PTHR37300">
    <property type="entry name" value="UPF0291 PROTEIN CBO2609/CLC_2481"/>
    <property type="match status" value="1"/>
</dbReference>
<gene>
    <name evidence="4" type="ORF">H9738_10595</name>
</gene>
<proteinExistence type="inferred from homology"/>
<feature type="region of interest" description="Disordered" evidence="3">
    <location>
        <begin position="1"/>
        <end position="29"/>
    </location>
</feature>
<keyword evidence="1 2" id="KW-0963">Cytoplasm</keyword>
<dbReference type="InterPro" id="IPR009242">
    <property type="entry name" value="DUF896"/>
</dbReference>
<dbReference type="Pfam" id="PF05979">
    <property type="entry name" value="DUF896"/>
    <property type="match status" value="1"/>
</dbReference>
<dbReference type="Gene3D" id="1.10.287.540">
    <property type="entry name" value="Helix hairpin bin"/>
    <property type="match status" value="1"/>
</dbReference>
<comment type="caution">
    <text evidence="4">The sequence shown here is derived from an EMBL/GenBank/DDBJ whole genome shotgun (WGS) entry which is preliminary data.</text>
</comment>
<comment type="subcellular location">
    <subcellularLocation>
        <location evidence="2">Cytoplasm</location>
    </subcellularLocation>
</comment>
<organism evidence="4 5">
    <name type="scientific">Candidatus Blautia pullistercoris</name>
    <dbReference type="NCBI Taxonomy" id="2838499"/>
    <lineage>
        <taxon>Bacteria</taxon>
        <taxon>Bacillati</taxon>
        <taxon>Bacillota</taxon>
        <taxon>Clostridia</taxon>
        <taxon>Lachnospirales</taxon>
        <taxon>Lachnospiraceae</taxon>
        <taxon>Blautia</taxon>
    </lineage>
</organism>
<dbReference type="HAMAP" id="MF_01103">
    <property type="entry name" value="UPF0291"/>
    <property type="match status" value="1"/>
</dbReference>
<dbReference type="Proteomes" id="UP000824230">
    <property type="component" value="Unassembled WGS sequence"/>
</dbReference>
<name>A0A9D2ANV1_9FIRM</name>
<accession>A0A9D2ANV1</accession>
<dbReference type="EMBL" id="DXFG01000228">
    <property type="protein sequence ID" value="HIX38300.1"/>
    <property type="molecule type" value="Genomic_DNA"/>
</dbReference>
<evidence type="ECO:0000256" key="3">
    <source>
        <dbReference type="SAM" id="MobiDB-lite"/>
    </source>
</evidence>
<evidence type="ECO:0000256" key="2">
    <source>
        <dbReference type="HAMAP-Rule" id="MF_01103"/>
    </source>
</evidence>
<dbReference type="AlphaFoldDB" id="A0A9D2ANV1"/>
<evidence type="ECO:0000256" key="1">
    <source>
        <dbReference type="ARBA" id="ARBA00022490"/>
    </source>
</evidence>
<dbReference type="SUPFAM" id="SSF158221">
    <property type="entry name" value="YnzC-like"/>
    <property type="match status" value="1"/>
</dbReference>
<comment type="similarity">
    <text evidence="2">Belongs to the UPF0291 family.</text>
</comment>
<reference evidence="4" key="2">
    <citation type="submission" date="2021-04" db="EMBL/GenBank/DDBJ databases">
        <authorList>
            <person name="Gilroy R."/>
        </authorList>
    </citation>
    <scope>NUCLEOTIDE SEQUENCE</scope>
    <source>
        <strain evidence="4">ChiHjej12B11-1927</strain>
    </source>
</reference>
<protein>
    <recommendedName>
        <fullName evidence="2">UPF0291 protein H9738_10595</fullName>
    </recommendedName>
</protein>
<dbReference type="PANTHER" id="PTHR37300:SF1">
    <property type="entry name" value="UPF0291 PROTEIN YNZC"/>
    <property type="match status" value="1"/>
</dbReference>
<dbReference type="GO" id="GO:0005737">
    <property type="term" value="C:cytoplasm"/>
    <property type="evidence" value="ECO:0007669"/>
    <property type="project" value="UniProtKB-SubCell"/>
</dbReference>
<reference evidence="4" key="1">
    <citation type="journal article" date="2021" name="PeerJ">
        <title>Extensive microbial diversity within the chicken gut microbiome revealed by metagenomics and culture.</title>
        <authorList>
            <person name="Gilroy R."/>
            <person name="Ravi A."/>
            <person name="Getino M."/>
            <person name="Pursley I."/>
            <person name="Horton D.L."/>
            <person name="Alikhan N.F."/>
            <person name="Baker D."/>
            <person name="Gharbi K."/>
            <person name="Hall N."/>
            <person name="Watson M."/>
            <person name="Adriaenssens E.M."/>
            <person name="Foster-Nyarko E."/>
            <person name="Jarju S."/>
            <person name="Secka A."/>
            <person name="Antonio M."/>
            <person name="Oren A."/>
            <person name="Chaudhuri R.R."/>
            <person name="La Ragione R."/>
            <person name="Hildebrand F."/>
            <person name="Pallen M.J."/>
        </authorList>
    </citation>
    <scope>NUCLEOTIDE SEQUENCE</scope>
    <source>
        <strain evidence="4">ChiHjej12B11-1927</strain>
    </source>
</reference>